<dbReference type="InterPro" id="IPR019775">
    <property type="entry name" value="WD40_repeat_CS"/>
</dbReference>
<feature type="repeat" description="WD" evidence="3">
    <location>
        <begin position="342"/>
        <end position="360"/>
    </location>
</feature>
<dbReference type="PANTHER" id="PTHR22847:SF637">
    <property type="entry name" value="WD REPEAT DOMAIN 5B"/>
    <property type="match status" value="1"/>
</dbReference>
<evidence type="ECO:0000313" key="6">
    <source>
        <dbReference type="Proteomes" id="UP000002009"/>
    </source>
</evidence>
<dbReference type="RefSeq" id="XP_002506767.1">
    <property type="nucleotide sequence ID" value="XM_002506721.1"/>
</dbReference>
<evidence type="ECO:0000256" key="1">
    <source>
        <dbReference type="ARBA" id="ARBA00022574"/>
    </source>
</evidence>
<dbReference type="eggNOG" id="KOG0274">
    <property type="taxonomic scope" value="Eukaryota"/>
</dbReference>
<dbReference type="InParanoid" id="C1EJE3"/>
<feature type="compositionally biased region" description="Polar residues" evidence="4">
    <location>
        <begin position="97"/>
        <end position="107"/>
    </location>
</feature>
<proteinExistence type="predicted"/>
<feature type="region of interest" description="Disordered" evidence="4">
    <location>
        <begin position="86"/>
        <end position="124"/>
    </location>
</feature>
<dbReference type="AlphaFoldDB" id="C1EJE3"/>
<dbReference type="OrthoDB" id="256303at2759"/>
<dbReference type="PROSITE" id="PS50082">
    <property type="entry name" value="WD_REPEATS_2"/>
    <property type="match status" value="4"/>
</dbReference>
<feature type="region of interest" description="Disordered" evidence="4">
    <location>
        <begin position="1"/>
        <end position="66"/>
    </location>
</feature>
<dbReference type="InterPro" id="IPR015943">
    <property type="entry name" value="WD40/YVTN_repeat-like_dom_sf"/>
</dbReference>
<dbReference type="SUPFAM" id="SSF50978">
    <property type="entry name" value="WD40 repeat-like"/>
    <property type="match status" value="1"/>
</dbReference>
<dbReference type="Proteomes" id="UP000002009">
    <property type="component" value="Chromosome 16"/>
</dbReference>
<keyword evidence="6" id="KW-1185">Reference proteome</keyword>
<feature type="repeat" description="WD" evidence="3">
    <location>
        <begin position="273"/>
        <end position="304"/>
    </location>
</feature>
<keyword evidence="2" id="KW-0677">Repeat</keyword>
<dbReference type="PROSITE" id="PS50294">
    <property type="entry name" value="WD_REPEATS_REGION"/>
    <property type="match status" value="2"/>
</dbReference>
<dbReference type="PRINTS" id="PR00320">
    <property type="entry name" value="GPROTEINBRPT"/>
</dbReference>
<evidence type="ECO:0000256" key="3">
    <source>
        <dbReference type="PROSITE-ProRule" id="PRU00221"/>
    </source>
</evidence>
<feature type="repeat" description="WD" evidence="3">
    <location>
        <begin position="190"/>
        <end position="221"/>
    </location>
</feature>
<dbReference type="Gene3D" id="2.130.10.10">
    <property type="entry name" value="YVTN repeat-like/Quinoprotein amine dehydrogenase"/>
    <property type="match status" value="3"/>
</dbReference>
<dbReference type="InterPro" id="IPR020472">
    <property type="entry name" value="WD40_PAC1"/>
</dbReference>
<evidence type="ECO:0000256" key="4">
    <source>
        <dbReference type="SAM" id="MobiDB-lite"/>
    </source>
</evidence>
<dbReference type="SMART" id="SM00320">
    <property type="entry name" value="WD40"/>
    <property type="match status" value="6"/>
</dbReference>
<evidence type="ECO:0000313" key="5">
    <source>
        <dbReference type="EMBL" id="ACO68025.1"/>
    </source>
</evidence>
<dbReference type="GeneID" id="8249843"/>
<dbReference type="GO" id="GO:1990234">
    <property type="term" value="C:transferase complex"/>
    <property type="evidence" value="ECO:0007669"/>
    <property type="project" value="UniProtKB-ARBA"/>
</dbReference>
<dbReference type="KEGG" id="mis:MICPUN_104647"/>
<dbReference type="OMA" id="LYTKTCG"/>
<protein>
    <submittedName>
        <fullName evidence="5">Uncharacterized protein</fullName>
    </submittedName>
</protein>
<organism evidence="5 6">
    <name type="scientific">Micromonas commoda (strain RCC299 / NOUM17 / CCMP2709)</name>
    <name type="common">Picoplanktonic green alga</name>
    <dbReference type="NCBI Taxonomy" id="296587"/>
    <lineage>
        <taxon>Eukaryota</taxon>
        <taxon>Viridiplantae</taxon>
        <taxon>Chlorophyta</taxon>
        <taxon>Mamiellophyceae</taxon>
        <taxon>Mamiellales</taxon>
        <taxon>Mamiellaceae</taxon>
        <taxon>Micromonas</taxon>
    </lineage>
</organism>
<dbReference type="InterPro" id="IPR001680">
    <property type="entry name" value="WD40_rpt"/>
</dbReference>
<reference evidence="5 6" key="1">
    <citation type="journal article" date="2009" name="Science">
        <title>Green evolution and dynamic adaptations revealed by genomes of the marine picoeukaryotes Micromonas.</title>
        <authorList>
            <person name="Worden A.Z."/>
            <person name="Lee J.H."/>
            <person name="Mock T."/>
            <person name="Rouze P."/>
            <person name="Simmons M.P."/>
            <person name="Aerts A.L."/>
            <person name="Allen A.E."/>
            <person name="Cuvelier M.L."/>
            <person name="Derelle E."/>
            <person name="Everett M.V."/>
            <person name="Foulon E."/>
            <person name="Grimwood J."/>
            <person name="Gundlach H."/>
            <person name="Henrissat B."/>
            <person name="Napoli C."/>
            <person name="McDonald S.M."/>
            <person name="Parker M.S."/>
            <person name="Rombauts S."/>
            <person name="Salamov A."/>
            <person name="Von Dassow P."/>
            <person name="Badger J.H."/>
            <person name="Coutinho P.M."/>
            <person name="Demir E."/>
            <person name="Dubchak I."/>
            <person name="Gentemann C."/>
            <person name="Eikrem W."/>
            <person name="Gready J.E."/>
            <person name="John U."/>
            <person name="Lanier W."/>
            <person name="Lindquist E.A."/>
            <person name="Lucas S."/>
            <person name="Mayer K.F."/>
            <person name="Moreau H."/>
            <person name="Not F."/>
            <person name="Otillar R."/>
            <person name="Panaud O."/>
            <person name="Pangilinan J."/>
            <person name="Paulsen I."/>
            <person name="Piegu B."/>
            <person name="Poliakov A."/>
            <person name="Robbens S."/>
            <person name="Schmutz J."/>
            <person name="Toulza E."/>
            <person name="Wyss T."/>
            <person name="Zelensky A."/>
            <person name="Zhou K."/>
            <person name="Armbrust E.V."/>
            <person name="Bhattacharya D."/>
            <person name="Goodenough U.W."/>
            <person name="Van de Peer Y."/>
            <person name="Grigoriev I.V."/>
        </authorList>
    </citation>
    <scope>NUCLEOTIDE SEQUENCE [LARGE SCALE GENOMIC DNA]</scope>
    <source>
        <strain evidence="6">RCC299 / NOUM17</strain>
    </source>
</reference>
<name>C1EJE3_MICCC</name>
<dbReference type="STRING" id="296587.C1EJE3"/>
<dbReference type="CDD" id="cd00200">
    <property type="entry name" value="WD40"/>
    <property type="match status" value="1"/>
</dbReference>
<dbReference type="PROSITE" id="PS00678">
    <property type="entry name" value="WD_REPEATS_1"/>
    <property type="match status" value="1"/>
</dbReference>
<dbReference type="Pfam" id="PF00400">
    <property type="entry name" value="WD40"/>
    <property type="match status" value="4"/>
</dbReference>
<sequence>MTMTLPDEFHINGTRPPPRAMIDDKKAALARLKASRQSRRAEGGAPEWNATPEPPATARPKHSAATSHRANDAYMALMEDGVRAMGISDRGDDDQSPSDTPKTQRSDLGTLLRDGPANSPGELVDPAIPRGWYDGPIDAAGVRVALTDQPICVGSVNPRGTHLVVGSTDHALYEVQLATGKKTRTFHSNAYGHREWVTCVKHLPDGRFVSGGMDGKLCLWSEIGARCVELGQGHSGSVANVEVSHDGSVCVSAGYDKTVRCWSTRTRRETASLEGHRAPVLELAWSSDGGLASGDRDGRMFLWDASISGKKDAVGKRKACEGHVTALAWTRRVGYEAVMRGGDVLVSGGQDGVVKVWDFRIAGTGACVAAIEAHVQKNQKNQKNGTGAVGDVVQTRGGRIVTGGADGSLAVLDPRMGYAMVGGKMRVGDFVYSLSAVGPMVVCGDGGGAAHVADVDGRDEPKVLYALGANKAAVRVLGTSGDGTRLACAGDDGSVMCYAFD</sequence>
<dbReference type="PANTHER" id="PTHR22847">
    <property type="entry name" value="WD40 REPEAT PROTEIN"/>
    <property type="match status" value="1"/>
</dbReference>
<keyword evidence="1 3" id="KW-0853">WD repeat</keyword>
<gene>
    <name evidence="5" type="ORF">MICPUN_104647</name>
</gene>
<dbReference type="InterPro" id="IPR036322">
    <property type="entry name" value="WD40_repeat_dom_sf"/>
</dbReference>
<accession>C1EJE3</accession>
<evidence type="ECO:0000256" key="2">
    <source>
        <dbReference type="ARBA" id="ARBA00022737"/>
    </source>
</evidence>
<dbReference type="EMBL" id="CP001334">
    <property type="protein sequence ID" value="ACO68025.1"/>
    <property type="molecule type" value="Genomic_DNA"/>
</dbReference>
<feature type="repeat" description="WD" evidence="3">
    <location>
        <begin position="231"/>
        <end position="272"/>
    </location>
</feature>